<evidence type="ECO:0000313" key="28">
    <source>
        <dbReference type="Ensembl" id="ENSVURP00010032840.1"/>
    </source>
</evidence>
<evidence type="ECO:0000256" key="8">
    <source>
        <dbReference type="ARBA" id="ARBA00022553"/>
    </source>
</evidence>
<dbReference type="GO" id="GO:0016024">
    <property type="term" value="P:CDP-diacylglycerol biosynthetic process"/>
    <property type="evidence" value="ECO:0007669"/>
    <property type="project" value="UniProtKB-UniRule"/>
</dbReference>
<feature type="compositionally biased region" description="Acidic residues" evidence="26">
    <location>
        <begin position="691"/>
        <end position="700"/>
    </location>
</feature>
<evidence type="ECO:0000256" key="20">
    <source>
        <dbReference type="ARBA" id="ARBA00047480"/>
    </source>
</evidence>
<comment type="catalytic activity">
    <reaction evidence="22">
        <text>sn-glycerol 3-phosphate + octadecanoyl-CoA = 1-octadecanoyl-sn-glycero-3-phosphate + CoA</text>
        <dbReference type="Rhea" id="RHEA:37195"/>
        <dbReference type="ChEBI" id="CHEBI:57287"/>
        <dbReference type="ChEBI" id="CHEBI:57394"/>
        <dbReference type="ChEBI" id="CHEBI:57597"/>
        <dbReference type="ChEBI" id="CHEBI:74565"/>
    </reaction>
    <physiologicalReaction direction="left-to-right" evidence="22">
        <dbReference type="Rhea" id="RHEA:37196"/>
    </physiologicalReaction>
</comment>
<dbReference type="GO" id="GO:0009749">
    <property type="term" value="P:response to glucose"/>
    <property type="evidence" value="ECO:0007669"/>
    <property type="project" value="Ensembl"/>
</dbReference>
<dbReference type="OrthoDB" id="5962536at2759"/>
<evidence type="ECO:0000256" key="25">
    <source>
        <dbReference type="PIRNR" id="PIRNR000437"/>
    </source>
</evidence>
<feature type="region of interest" description="Disordered" evidence="26">
    <location>
        <begin position="439"/>
        <end position="458"/>
    </location>
</feature>
<dbReference type="UniPathway" id="UPA00557">
    <property type="reaction ID" value="UER00612"/>
</dbReference>
<dbReference type="AlphaFoldDB" id="A0A4X2MG11"/>
<comment type="pathway">
    <text evidence="3">Lipid metabolism.</text>
</comment>
<evidence type="ECO:0000256" key="12">
    <source>
        <dbReference type="ARBA" id="ARBA00023098"/>
    </source>
</evidence>
<keyword evidence="7 25" id="KW-0444">Lipid biosynthesis</keyword>
<dbReference type="InterPro" id="IPR041728">
    <property type="entry name" value="GPAT/DHAPAT_LPLAT"/>
</dbReference>
<keyword evidence="11" id="KW-0007">Acetylation</keyword>
<dbReference type="SMART" id="SM00563">
    <property type="entry name" value="PlsC"/>
    <property type="match status" value="1"/>
</dbReference>
<evidence type="ECO:0000256" key="3">
    <source>
        <dbReference type="ARBA" id="ARBA00005189"/>
    </source>
</evidence>
<dbReference type="GeneTree" id="ENSGT00520000055570"/>
<dbReference type="Pfam" id="PF01553">
    <property type="entry name" value="Acyltransferase"/>
    <property type="match status" value="1"/>
</dbReference>
<dbReference type="InterPro" id="IPR022284">
    <property type="entry name" value="GPAT/DHAPAT"/>
</dbReference>
<protein>
    <recommendedName>
        <fullName evidence="6 25">Glycerol-3-phosphate acyltransferase 1, mitochondrial</fullName>
        <ecNumber evidence="5 25">2.3.1.15</ecNumber>
    </recommendedName>
</protein>
<evidence type="ECO:0000256" key="4">
    <source>
        <dbReference type="ARBA" id="ARBA00007937"/>
    </source>
</evidence>
<dbReference type="InterPro" id="IPR002123">
    <property type="entry name" value="Plipid/glycerol_acylTrfase"/>
</dbReference>
<evidence type="ECO:0000256" key="22">
    <source>
        <dbReference type="ARBA" id="ARBA00048408"/>
    </source>
</evidence>
<dbReference type="STRING" id="29139.ENSVURP00010032840"/>
<dbReference type="GO" id="GO:0042104">
    <property type="term" value="P:positive regulation of activated T cell proliferation"/>
    <property type="evidence" value="ECO:0007669"/>
    <property type="project" value="Ensembl"/>
</dbReference>
<evidence type="ECO:0000256" key="1">
    <source>
        <dbReference type="ARBA" id="ARBA00004450"/>
    </source>
</evidence>
<keyword evidence="8" id="KW-0597">Phosphoprotein</keyword>
<comment type="subcellular location">
    <subcellularLocation>
        <location evidence="1">Mitochondrion outer membrane</location>
        <topology evidence="1">Peripheral membrane protein</topology>
    </subcellularLocation>
</comment>
<evidence type="ECO:0000256" key="17">
    <source>
        <dbReference type="ARBA" id="ARBA00023315"/>
    </source>
</evidence>
<reference evidence="28" key="2">
    <citation type="submission" date="2025-08" db="UniProtKB">
        <authorList>
            <consortium name="Ensembl"/>
        </authorList>
    </citation>
    <scope>IDENTIFICATION</scope>
</reference>
<gene>
    <name evidence="28" type="primary">GPAM</name>
</gene>
<comment type="catalytic activity">
    <reaction evidence="21">
        <text>sn-glycerol 3-phosphate + hexadecanoyl-CoA = 1-hexadecanoyl-sn-glycero-3-phosphate + CoA</text>
        <dbReference type="Rhea" id="RHEA:35723"/>
        <dbReference type="ChEBI" id="CHEBI:57287"/>
        <dbReference type="ChEBI" id="CHEBI:57379"/>
        <dbReference type="ChEBI" id="CHEBI:57518"/>
        <dbReference type="ChEBI" id="CHEBI:57597"/>
    </reaction>
    <physiologicalReaction direction="left-to-right" evidence="21">
        <dbReference type="Rhea" id="RHEA:35724"/>
    </physiologicalReaction>
</comment>
<keyword evidence="15 25" id="KW-0594">Phospholipid biosynthesis</keyword>
<evidence type="ECO:0000313" key="29">
    <source>
        <dbReference type="Proteomes" id="UP000314987"/>
    </source>
</evidence>
<dbReference type="GO" id="GO:0006655">
    <property type="term" value="P:phosphatidylglycerol biosynthetic process"/>
    <property type="evidence" value="ECO:0007669"/>
    <property type="project" value="Ensembl"/>
</dbReference>
<keyword evidence="14 25" id="KW-0472">Membrane</keyword>
<comment type="similarity">
    <text evidence="4 25">Belongs to the GPAT/DAPAT family.</text>
</comment>
<keyword evidence="9 25" id="KW-0808">Transferase</keyword>
<evidence type="ECO:0000256" key="21">
    <source>
        <dbReference type="ARBA" id="ARBA00047573"/>
    </source>
</evidence>
<keyword evidence="10" id="KW-1000">Mitochondrion outer membrane</keyword>
<evidence type="ECO:0000256" key="5">
    <source>
        <dbReference type="ARBA" id="ARBA00013113"/>
    </source>
</evidence>
<dbReference type="GO" id="GO:0019432">
    <property type="term" value="P:triglyceride biosynthetic process"/>
    <property type="evidence" value="ECO:0007669"/>
    <property type="project" value="Ensembl"/>
</dbReference>
<dbReference type="CTD" id="57678"/>
<dbReference type="GO" id="GO:0040018">
    <property type="term" value="P:positive regulation of multicellular organism growth"/>
    <property type="evidence" value="ECO:0007669"/>
    <property type="project" value="Ensembl"/>
</dbReference>
<name>A0A4X2MG11_VOMUR</name>
<comment type="function">
    <text evidence="24">Mitochondrial membrane protein that catalyzes the essential first step of biosynthesis of glycerolipids such as triglycerides, phosphatidic acids and lysophosphatidic acids. Esterifies acyl-group from acyl-coenzyme A (acyl-CoA) to the sn-1 position of glycerol-3-phosphate, to produce lysophosphatidic acid. Has a narrow hydrophobic binding cleft that selects for a linear acyl chain. Catalytic activity is higher for substrates with a 16-carbon acyl chain.</text>
</comment>
<dbReference type="RefSeq" id="XP_027707560.1">
    <property type="nucleotide sequence ID" value="XM_027851759.1"/>
</dbReference>
<accession>A0A4X2MG11</accession>
<dbReference type="PANTHER" id="PTHR12563">
    <property type="entry name" value="GLYCEROL-3-PHOSPHATE ACYLTRANSFERASE"/>
    <property type="match status" value="1"/>
</dbReference>
<dbReference type="CDD" id="cd07993">
    <property type="entry name" value="LPLAT_DHAPAT-like"/>
    <property type="match status" value="1"/>
</dbReference>
<reference evidence="29" key="1">
    <citation type="submission" date="2018-12" db="EMBL/GenBank/DDBJ databases">
        <authorList>
            <person name="Yazar S."/>
        </authorList>
    </citation>
    <scope>NUCLEOTIDE SEQUENCE [LARGE SCALE GENOMIC DNA]</scope>
</reference>
<dbReference type="EC" id="2.3.1.15" evidence="5 25"/>
<comment type="catalytic activity">
    <reaction evidence="18">
        <text>dodecanoyl-CoA + sn-glycerol 3-phosphate = 1-dodecanoyl-sn-glycerol 3-phosphate + CoA</text>
        <dbReference type="Rhea" id="RHEA:35727"/>
        <dbReference type="ChEBI" id="CHEBI:57287"/>
        <dbReference type="ChEBI" id="CHEBI:57375"/>
        <dbReference type="ChEBI" id="CHEBI:57597"/>
        <dbReference type="ChEBI" id="CHEBI:72682"/>
    </reaction>
    <physiologicalReaction direction="left-to-right" evidence="18">
        <dbReference type="Rhea" id="RHEA:35728"/>
    </physiologicalReaction>
</comment>
<dbReference type="Ensembl" id="ENSVURT00010037375.1">
    <property type="protein sequence ID" value="ENSVURP00010032840.1"/>
    <property type="gene ID" value="ENSVURG00010025032.1"/>
</dbReference>
<evidence type="ECO:0000259" key="27">
    <source>
        <dbReference type="SMART" id="SM00563"/>
    </source>
</evidence>
<dbReference type="GO" id="GO:0001817">
    <property type="term" value="P:regulation of cytokine production"/>
    <property type="evidence" value="ECO:0007669"/>
    <property type="project" value="Ensembl"/>
</dbReference>
<keyword evidence="12 25" id="KW-0443">Lipid metabolism</keyword>
<dbReference type="GO" id="GO:0006637">
    <property type="term" value="P:acyl-CoA metabolic process"/>
    <property type="evidence" value="ECO:0007669"/>
    <property type="project" value="Ensembl"/>
</dbReference>
<evidence type="ECO:0000256" key="19">
    <source>
        <dbReference type="ARBA" id="ARBA00023344"/>
    </source>
</evidence>
<evidence type="ECO:0000256" key="7">
    <source>
        <dbReference type="ARBA" id="ARBA00022516"/>
    </source>
</evidence>
<dbReference type="Proteomes" id="UP000314987">
    <property type="component" value="Unassembled WGS sequence"/>
</dbReference>
<dbReference type="PIRSF" id="PIRSF000437">
    <property type="entry name" value="GPAT_DHAPAT"/>
    <property type="match status" value="1"/>
</dbReference>
<evidence type="ECO:0000256" key="15">
    <source>
        <dbReference type="ARBA" id="ARBA00023209"/>
    </source>
</evidence>
<keyword evidence="29" id="KW-1185">Reference proteome</keyword>
<comment type="catalytic activity">
    <reaction evidence="25">
        <text>sn-glycerol 3-phosphate + an acyl-CoA = a 1-acyl-sn-glycero-3-phosphate + CoA</text>
        <dbReference type="Rhea" id="RHEA:15325"/>
        <dbReference type="ChEBI" id="CHEBI:57287"/>
        <dbReference type="ChEBI" id="CHEBI:57597"/>
        <dbReference type="ChEBI" id="CHEBI:57970"/>
        <dbReference type="ChEBI" id="CHEBI:58342"/>
        <dbReference type="EC" id="2.3.1.15"/>
    </reaction>
</comment>
<dbReference type="Pfam" id="PF19277">
    <property type="entry name" value="GPAT_C"/>
    <property type="match status" value="1"/>
</dbReference>
<comment type="catalytic activity">
    <reaction evidence="23">
        <text>sn-glycerol 3-phosphate + (9Z)-octadecenoyl-CoA = 1-(9Z-octadecenoyl)-sn-glycero-3-phosphate + CoA</text>
        <dbReference type="Rhea" id="RHEA:37199"/>
        <dbReference type="ChEBI" id="CHEBI:57287"/>
        <dbReference type="ChEBI" id="CHEBI:57387"/>
        <dbReference type="ChEBI" id="CHEBI:57597"/>
        <dbReference type="ChEBI" id="CHEBI:74544"/>
    </reaction>
    <physiologicalReaction direction="left-to-right" evidence="23">
        <dbReference type="Rhea" id="RHEA:37200"/>
    </physiologicalReaction>
</comment>
<evidence type="ECO:0000256" key="6">
    <source>
        <dbReference type="ARBA" id="ARBA00017577"/>
    </source>
</evidence>
<dbReference type="GO" id="GO:0004366">
    <property type="term" value="F:glycerol-3-phosphate O-acyltransferase activity"/>
    <property type="evidence" value="ECO:0007669"/>
    <property type="project" value="UniProtKB-UniRule"/>
</dbReference>
<dbReference type="GO" id="GO:0006631">
    <property type="term" value="P:fatty acid metabolic process"/>
    <property type="evidence" value="ECO:0007669"/>
    <property type="project" value="Ensembl"/>
</dbReference>
<dbReference type="GO" id="GO:0055089">
    <property type="term" value="P:fatty acid homeostasis"/>
    <property type="evidence" value="ECO:0007669"/>
    <property type="project" value="Ensembl"/>
</dbReference>
<dbReference type="GeneID" id="114035552"/>
<evidence type="ECO:0000256" key="9">
    <source>
        <dbReference type="ARBA" id="ARBA00022679"/>
    </source>
</evidence>
<organism evidence="28 29">
    <name type="scientific">Vombatus ursinus</name>
    <name type="common">Common wombat</name>
    <dbReference type="NCBI Taxonomy" id="29139"/>
    <lineage>
        <taxon>Eukaryota</taxon>
        <taxon>Metazoa</taxon>
        <taxon>Chordata</taxon>
        <taxon>Craniata</taxon>
        <taxon>Vertebrata</taxon>
        <taxon>Euteleostomi</taxon>
        <taxon>Mammalia</taxon>
        <taxon>Metatheria</taxon>
        <taxon>Diprotodontia</taxon>
        <taxon>Vombatidae</taxon>
        <taxon>Vombatus</taxon>
    </lineage>
</organism>
<evidence type="ECO:0000256" key="18">
    <source>
        <dbReference type="ARBA" id="ARBA00023335"/>
    </source>
</evidence>
<dbReference type="GO" id="GO:0050798">
    <property type="term" value="P:activated T cell proliferation"/>
    <property type="evidence" value="ECO:0007669"/>
    <property type="project" value="Ensembl"/>
</dbReference>
<evidence type="ECO:0000256" key="11">
    <source>
        <dbReference type="ARBA" id="ARBA00022990"/>
    </source>
</evidence>
<evidence type="ECO:0000256" key="10">
    <source>
        <dbReference type="ARBA" id="ARBA00022787"/>
    </source>
</evidence>
<evidence type="ECO:0000256" key="23">
    <source>
        <dbReference type="ARBA" id="ARBA00048672"/>
    </source>
</evidence>
<dbReference type="GO" id="GO:0055091">
    <property type="term" value="P:phospholipid homeostasis"/>
    <property type="evidence" value="ECO:0007669"/>
    <property type="project" value="Ensembl"/>
</dbReference>
<dbReference type="PANTHER" id="PTHR12563:SF16">
    <property type="entry name" value="GLYCEROL-3-PHOSPHATE ACYLTRANSFERASE 1, MITOCHONDRIAL"/>
    <property type="match status" value="1"/>
</dbReference>
<evidence type="ECO:0000256" key="2">
    <source>
        <dbReference type="ARBA" id="ARBA00004765"/>
    </source>
</evidence>
<dbReference type="OMA" id="RCKHTNE"/>
<dbReference type="GO" id="GO:0005741">
    <property type="term" value="C:mitochondrial outer membrane"/>
    <property type="evidence" value="ECO:0007669"/>
    <property type="project" value="UniProtKB-SubCell"/>
</dbReference>
<evidence type="ECO:0000256" key="13">
    <source>
        <dbReference type="ARBA" id="ARBA00023128"/>
    </source>
</evidence>
<comment type="catalytic activity">
    <reaction evidence="19">
        <text>(9Z,12Z)-octadecadienoyl-CoA + sn-glycerol 3-phosphate = 1-(9Z,12Z)-octadecadienoyl-sn-glycero-3-phosphate + CoA</text>
        <dbReference type="Rhea" id="RHEA:37203"/>
        <dbReference type="ChEBI" id="CHEBI:57287"/>
        <dbReference type="ChEBI" id="CHEBI:57383"/>
        <dbReference type="ChEBI" id="CHEBI:57597"/>
        <dbReference type="ChEBI" id="CHEBI:74547"/>
    </reaction>
    <physiologicalReaction direction="left-to-right" evidence="19">
        <dbReference type="Rhea" id="RHEA:37204"/>
    </physiologicalReaction>
</comment>
<keyword evidence="13 25" id="KW-0496">Mitochondrion</keyword>
<dbReference type="GO" id="GO:0005886">
    <property type="term" value="C:plasma membrane"/>
    <property type="evidence" value="ECO:0007669"/>
    <property type="project" value="InterPro"/>
</dbReference>
<evidence type="ECO:0000256" key="24">
    <source>
        <dbReference type="ARBA" id="ARBA00049585"/>
    </source>
</evidence>
<keyword evidence="17 25" id="KW-0012">Acyltransferase</keyword>
<keyword evidence="16 25" id="KW-1208">Phospholipid metabolism</keyword>
<dbReference type="PIRSF" id="PIRSF500064">
    <property type="entry name" value="GPAT"/>
    <property type="match status" value="1"/>
</dbReference>
<feature type="region of interest" description="Disordered" evidence="26">
    <location>
        <begin position="668"/>
        <end position="700"/>
    </location>
</feature>
<proteinExistence type="inferred from homology"/>
<dbReference type="InterPro" id="IPR028354">
    <property type="entry name" value="GPAT_PlsB"/>
</dbReference>
<comment type="catalytic activity">
    <reaction evidence="20">
        <text>1-acyl-sn-glycero-3-phospho-(1'-sn-glycerol) + an acyl-CoA = a 1,2-diacyl-sn-glycero-3-phospho-(1'-sn-glycerol) + CoA</text>
        <dbReference type="Rhea" id="RHEA:33203"/>
        <dbReference type="ChEBI" id="CHEBI:57287"/>
        <dbReference type="ChEBI" id="CHEBI:58342"/>
        <dbReference type="ChEBI" id="CHEBI:64716"/>
        <dbReference type="ChEBI" id="CHEBI:64840"/>
    </reaction>
    <physiologicalReaction direction="left-to-right" evidence="20">
        <dbReference type="Rhea" id="RHEA:33204"/>
    </physiologicalReaction>
</comment>
<dbReference type="InterPro" id="IPR045520">
    <property type="entry name" value="GPAT/DHAPAT_C"/>
</dbReference>
<dbReference type="GO" id="GO:0051607">
    <property type="term" value="P:defense response to virus"/>
    <property type="evidence" value="ECO:0007669"/>
    <property type="project" value="Ensembl"/>
</dbReference>
<sequence length="830" mass="94039">MDESVLSLGTIDVSYLSNSSEYSVNRCKHSGEEWGDCGFRPTVFRSATLKWKETLMNRKRPFVGRCCYVCTPQSWDKFFNPSIPSLGLRNVIYINETHTRHRGWLARRLSYVLFVQERDVHKGMFATNVTENVLNSKRVQEAIEEVASELNSGDGSAQQQSKSISKVKKRAKRILQEMVASVSPAMIRLTGWVLLKLFNSFFWSVQIHKGQLEMVKAATEMNLPLIFLPVHKSHIDYLLLTFILFCHNIKAPYIAAGNNLNIPIFSTLIHKLGGFFIRRRLDETSDGRKDTLYRALLHGHIVELLRQQQFLEIFLEGTRSRSGRTSHARAGLLSVVVDTLSTNTIPDILIIPVGISYERIIEGHYNGEQLGKPKKNESLWSVARGVCRMLRKNFGCVRVDFAQPFSLKEYLESQSQKPMPAPLSLEQALLPAILPSRPNDDAADEGREATVNESRNVNDEPSRRKLIANLAEHIMFTANKSCAVMSTHIVACLLLYRHRQGIDLSTLVEDFFIMKEEVLARDFDLGFSGNSEDVVMHAIQLLGNCVTITKTSRNDEFFITPSTTIPSVFELNFYSNGVLHVFIMEAIVACSLYTILNKRCSGGTGGVSPSMISQEQLVRKAAGLCYLLSNEGTISLPCQTFYQICHEAVGRFIQYGILVVAEQDDQEDISPGLTEQPWDKKLPEPLSWRSDEEDEDSDFGEEQRDCYLKVSQSKEHQQFLTFLQSLLGPLLEAYSSAAIFIHNFSGPVSEPEYLQKLHKYLITRTERNVAVYAESATYCLVKNAVKIFKDIGVFKETKEKRISILELSNTFLPQCNRQKLLEYILSFVVL</sequence>
<evidence type="ECO:0000256" key="14">
    <source>
        <dbReference type="ARBA" id="ARBA00023136"/>
    </source>
</evidence>
<dbReference type="SUPFAM" id="SSF69593">
    <property type="entry name" value="Glycerol-3-phosphate (1)-acyltransferase"/>
    <property type="match status" value="1"/>
</dbReference>
<evidence type="ECO:0000256" key="16">
    <source>
        <dbReference type="ARBA" id="ARBA00023264"/>
    </source>
</evidence>
<comment type="pathway">
    <text evidence="2 25">Phospholipid metabolism; CDP-diacylglycerol biosynthesis; CDP-diacylglycerol from sn-glycerol 3-phosphate: step 1/3.</text>
</comment>
<reference evidence="28" key="3">
    <citation type="submission" date="2025-09" db="UniProtKB">
        <authorList>
            <consortium name="Ensembl"/>
        </authorList>
    </citation>
    <scope>IDENTIFICATION</scope>
</reference>
<feature type="domain" description="Phospholipid/glycerol acyltransferase" evidence="27">
    <location>
        <begin position="225"/>
        <end position="358"/>
    </location>
</feature>
<dbReference type="GO" id="GO:0070236">
    <property type="term" value="P:negative regulation of activation-induced cell death of T cells"/>
    <property type="evidence" value="ECO:0007669"/>
    <property type="project" value="Ensembl"/>
</dbReference>
<dbReference type="GO" id="GO:0006072">
    <property type="term" value="P:glycerol-3-phosphate metabolic process"/>
    <property type="evidence" value="ECO:0007669"/>
    <property type="project" value="TreeGrafter"/>
</dbReference>
<evidence type="ECO:0000256" key="26">
    <source>
        <dbReference type="SAM" id="MobiDB-lite"/>
    </source>
</evidence>
<dbReference type="GO" id="GO:0006924">
    <property type="term" value="P:activation-induced cell death of T cells"/>
    <property type="evidence" value="ECO:0007669"/>
    <property type="project" value="Ensembl"/>
</dbReference>